<proteinExistence type="predicted"/>
<name>A0ABU7G598_9ALTE</name>
<reference evidence="2" key="1">
    <citation type="submission" date="2023-07" db="EMBL/GenBank/DDBJ databases">
        <title>Draft genome sequence of Agarivorans aestuarii strain ZMCS4, a CAZymes producing bacteria isolated from the marine brown algae Clodostephus spongiosus.</title>
        <authorList>
            <person name="Lorente B."/>
            <person name="Cabral C."/>
            <person name="Frias J."/>
            <person name="Faria J."/>
            <person name="Toubarro D."/>
        </authorList>
    </citation>
    <scope>NUCLEOTIDE SEQUENCE [LARGE SCALE GENOMIC DNA]</scope>
    <source>
        <strain evidence="2">ZMCS4</strain>
    </source>
</reference>
<dbReference type="RefSeq" id="WP_329775659.1">
    <property type="nucleotide sequence ID" value="NZ_JAYDYW010000008.1"/>
</dbReference>
<accession>A0ABU7G598</accession>
<comment type="caution">
    <text evidence="1">The sequence shown here is derived from an EMBL/GenBank/DDBJ whole genome shotgun (WGS) entry which is preliminary data.</text>
</comment>
<dbReference type="Proteomes" id="UP001310248">
    <property type="component" value="Unassembled WGS sequence"/>
</dbReference>
<dbReference type="InterPro" id="IPR018531">
    <property type="entry name" value="DUF1993"/>
</dbReference>
<gene>
    <name evidence="1" type="ORF">SNR37_004014</name>
</gene>
<dbReference type="Pfam" id="PF09351">
    <property type="entry name" value="DUF1993"/>
    <property type="match status" value="1"/>
</dbReference>
<dbReference type="EMBL" id="JAYDYW010000008">
    <property type="protein sequence ID" value="MEE1674571.1"/>
    <property type="molecule type" value="Genomic_DNA"/>
</dbReference>
<dbReference type="InterPro" id="IPR034660">
    <property type="entry name" value="DinB/YfiT-like"/>
</dbReference>
<dbReference type="Gene3D" id="1.20.120.450">
    <property type="entry name" value="dinb family like domain"/>
    <property type="match status" value="1"/>
</dbReference>
<evidence type="ECO:0000313" key="1">
    <source>
        <dbReference type="EMBL" id="MEE1674571.1"/>
    </source>
</evidence>
<reference evidence="1 2" key="2">
    <citation type="submission" date="2023-12" db="EMBL/GenBank/DDBJ databases">
        <authorList>
            <consortium name="Cladostephus spongiosus"/>
            <person name="Lorente B."/>
            <person name="Cabral C."/>
            <person name="Frias J."/>
            <person name="Faria J."/>
            <person name="Toubarro D."/>
        </authorList>
    </citation>
    <scope>NUCLEOTIDE SEQUENCE [LARGE SCALE GENOMIC DNA]</scope>
    <source>
        <strain evidence="1 2">ZMCS4</strain>
    </source>
</reference>
<dbReference type="SUPFAM" id="SSF109854">
    <property type="entry name" value="DinB/YfiT-like putative metalloenzymes"/>
    <property type="match status" value="1"/>
</dbReference>
<sequence>MTDLKPNTLYQLSVPVFSRYLHQLDKLLSDMQLFVQQKGLSEADLLAAKLAEDMFPLGQQISTAIGFSLRTCLPLAGKNIDTFSPDSISTASLQLQLQRSLKCLQLLSEEQFEQGCPAKIVTQAGFADLSLSPSEYLQQYMLPNFFFHYAMTYAILRQQGMPLSKQNFDGYHQYPKGFSF</sequence>
<keyword evidence="2" id="KW-1185">Reference proteome</keyword>
<dbReference type="PANTHER" id="PTHR36922:SF1">
    <property type="entry name" value="DUF1993 DOMAIN-CONTAINING PROTEIN"/>
    <property type="match status" value="1"/>
</dbReference>
<dbReference type="PANTHER" id="PTHR36922">
    <property type="entry name" value="BLL2446 PROTEIN"/>
    <property type="match status" value="1"/>
</dbReference>
<evidence type="ECO:0000313" key="2">
    <source>
        <dbReference type="Proteomes" id="UP001310248"/>
    </source>
</evidence>
<protein>
    <submittedName>
        <fullName evidence="1">DUF1993 domain-containing protein</fullName>
    </submittedName>
</protein>
<organism evidence="1 2">
    <name type="scientific">Agarivorans aestuarii</name>
    <dbReference type="NCBI Taxonomy" id="1563703"/>
    <lineage>
        <taxon>Bacteria</taxon>
        <taxon>Pseudomonadati</taxon>
        <taxon>Pseudomonadota</taxon>
        <taxon>Gammaproteobacteria</taxon>
        <taxon>Alteromonadales</taxon>
        <taxon>Alteromonadaceae</taxon>
        <taxon>Agarivorans</taxon>
    </lineage>
</organism>